<proteinExistence type="predicted"/>
<sequence length="272" mass="31038">MKSIVSNFKALIKRVIDDEVPMLASQLSYSLLLSFFPFLIFLITLIGYSAIDGEIMLAQISNAFPESTYELIRSTVLEVFNTKNTNLMSFSIVFTIWTASSGFRSVIKGINKAYDEKEKRSLLKVIIISIISTLALGFLIIITMLLLVFGEMLGSFLIYKLGLSNYYNFIWNIIRYGIIILSMIFIFTIIYRYIPSRRLRFKEVIPGAIFTTLGWIITSFGFAFYVNNFGNYSKIYGSIGAVIILLTWLYFTSIIIIIGGEINAFIAFDRKR</sequence>
<evidence type="ECO:0000256" key="3">
    <source>
        <dbReference type="ARBA" id="ARBA00022692"/>
    </source>
</evidence>
<protein>
    <submittedName>
        <fullName evidence="7">YihY/virulence factor BrkB family protein</fullName>
    </submittedName>
</protein>
<keyword evidence="4 6" id="KW-1133">Transmembrane helix</keyword>
<dbReference type="PIRSF" id="PIRSF035875">
    <property type="entry name" value="RNase_BN"/>
    <property type="match status" value="1"/>
</dbReference>
<feature type="transmembrane region" description="Helical" evidence="6">
    <location>
        <begin position="87"/>
        <end position="107"/>
    </location>
</feature>
<feature type="transmembrane region" description="Helical" evidence="6">
    <location>
        <begin position="127"/>
        <end position="149"/>
    </location>
</feature>
<feature type="transmembrane region" description="Helical" evidence="6">
    <location>
        <begin position="204"/>
        <end position="226"/>
    </location>
</feature>
<evidence type="ECO:0000313" key="7">
    <source>
        <dbReference type="EMBL" id="GAA0716521.1"/>
    </source>
</evidence>
<comment type="caution">
    <text evidence="7">The sequence shown here is derived from an EMBL/GenBank/DDBJ whole genome shotgun (WGS) entry which is preliminary data.</text>
</comment>
<dbReference type="InterPro" id="IPR017039">
    <property type="entry name" value="Virul_fac_BrkB"/>
</dbReference>
<comment type="subcellular location">
    <subcellularLocation>
        <location evidence="1">Cell membrane</location>
        <topology evidence="1">Multi-pass membrane protein</topology>
    </subcellularLocation>
</comment>
<dbReference type="NCBIfam" id="TIGR00765">
    <property type="entry name" value="yihY_not_rbn"/>
    <property type="match status" value="1"/>
</dbReference>
<evidence type="ECO:0000256" key="2">
    <source>
        <dbReference type="ARBA" id="ARBA00022475"/>
    </source>
</evidence>
<name>A0ABN1IL31_9CLOT</name>
<dbReference type="PANTHER" id="PTHR30213">
    <property type="entry name" value="INNER MEMBRANE PROTEIN YHJD"/>
    <property type="match status" value="1"/>
</dbReference>
<evidence type="ECO:0000313" key="8">
    <source>
        <dbReference type="Proteomes" id="UP001500339"/>
    </source>
</evidence>
<dbReference type="EMBL" id="BAAACF010000001">
    <property type="protein sequence ID" value="GAA0716521.1"/>
    <property type="molecule type" value="Genomic_DNA"/>
</dbReference>
<keyword evidence="3 6" id="KW-0812">Transmembrane</keyword>
<reference evidence="7 8" key="1">
    <citation type="journal article" date="2019" name="Int. J. Syst. Evol. Microbiol.">
        <title>The Global Catalogue of Microorganisms (GCM) 10K type strain sequencing project: providing services to taxonomists for standard genome sequencing and annotation.</title>
        <authorList>
            <consortium name="The Broad Institute Genomics Platform"/>
            <consortium name="The Broad Institute Genome Sequencing Center for Infectious Disease"/>
            <person name="Wu L."/>
            <person name="Ma J."/>
        </authorList>
    </citation>
    <scope>NUCLEOTIDE SEQUENCE [LARGE SCALE GENOMIC DNA]</scope>
    <source>
        <strain evidence="7 8">JCM 1405</strain>
    </source>
</reference>
<dbReference type="Proteomes" id="UP001500339">
    <property type="component" value="Unassembled WGS sequence"/>
</dbReference>
<organism evidence="7 8">
    <name type="scientific">Clostridium malenominatum</name>
    <dbReference type="NCBI Taxonomy" id="1539"/>
    <lineage>
        <taxon>Bacteria</taxon>
        <taxon>Bacillati</taxon>
        <taxon>Bacillota</taxon>
        <taxon>Clostridia</taxon>
        <taxon>Eubacteriales</taxon>
        <taxon>Clostridiaceae</taxon>
        <taxon>Clostridium</taxon>
    </lineage>
</organism>
<feature type="transmembrane region" description="Helical" evidence="6">
    <location>
        <begin position="169"/>
        <end position="192"/>
    </location>
</feature>
<keyword evidence="8" id="KW-1185">Reference proteome</keyword>
<gene>
    <name evidence="7" type="ORF">GCM10008905_01090</name>
</gene>
<feature type="transmembrane region" description="Helical" evidence="6">
    <location>
        <begin position="31"/>
        <end position="51"/>
    </location>
</feature>
<feature type="transmembrane region" description="Helical" evidence="6">
    <location>
        <begin position="238"/>
        <end position="268"/>
    </location>
</feature>
<evidence type="ECO:0000256" key="6">
    <source>
        <dbReference type="SAM" id="Phobius"/>
    </source>
</evidence>
<evidence type="ECO:0000256" key="5">
    <source>
        <dbReference type="ARBA" id="ARBA00023136"/>
    </source>
</evidence>
<dbReference type="PANTHER" id="PTHR30213:SF0">
    <property type="entry name" value="UPF0761 MEMBRANE PROTEIN YIHY"/>
    <property type="match status" value="1"/>
</dbReference>
<evidence type="ECO:0000256" key="4">
    <source>
        <dbReference type="ARBA" id="ARBA00022989"/>
    </source>
</evidence>
<keyword evidence="2" id="KW-1003">Cell membrane</keyword>
<accession>A0ABN1IL31</accession>
<dbReference type="Pfam" id="PF03631">
    <property type="entry name" value="Virul_fac_BrkB"/>
    <property type="match status" value="1"/>
</dbReference>
<keyword evidence="5 6" id="KW-0472">Membrane</keyword>
<evidence type="ECO:0000256" key="1">
    <source>
        <dbReference type="ARBA" id="ARBA00004651"/>
    </source>
</evidence>